<comment type="caution">
    <text evidence="1">The sequence shown here is derived from an EMBL/GenBank/DDBJ whole genome shotgun (WGS) entry which is preliminary data.</text>
</comment>
<gene>
    <name evidence="1" type="ORF">QTN47_25405</name>
</gene>
<dbReference type="EMBL" id="JAULBC010000011">
    <property type="protein sequence ID" value="MEX6690871.1"/>
    <property type="molecule type" value="Genomic_DNA"/>
</dbReference>
<organism evidence="1 2">
    <name type="scientific">Danxiaibacter flavus</name>
    <dbReference type="NCBI Taxonomy" id="3049108"/>
    <lineage>
        <taxon>Bacteria</taxon>
        <taxon>Pseudomonadati</taxon>
        <taxon>Bacteroidota</taxon>
        <taxon>Chitinophagia</taxon>
        <taxon>Chitinophagales</taxon>
        <taxon>Chitinophagaceae</taxon>
        <taxon>Danxiaibacter</taxon>
    </lineage>
</organism>
<dbReference type="Proteomes" id="UP001560573">
    <property type="component" value="Unassembled WGS sequence"/>
</dbReference>
<accession>A0ABV3ZNZ2</accession>
<reference evidence="1 2" key="1">
    <citation type="submission" date="2023-07" db="EMBL/GenBank/DDBJ databases">
        <authorList>
            <person name="Lian W.-H."/>
        </authorList>
    </citation>
    <scope>NUCLEOTIDE SEQUENCE [LARGE SCALE GENOMIC DNA]</scope>
    <source>
        <strain evidence="1 2">SYSU DXS3180</strain>
    </source>
</reference>
<dbReference type="RefSeq" id="WP_369332287.1">
    <property type="nucleotide sequence ID" value="NZ_JAULBC010000011.1"/>
</dbReference>
<proteinExistence type="predicted"/>
<evidence type="ECO:0000313" key="2">
    <source>
        <dbReference type="Proteomes" id="UP001560573"/>
    </source>
</evidence>
<protein>
    <submittedName>
        <fullName evidence="1">Uncharacterized protein</fullName>
    </submittedName>
</protein>
<keyword evidence="2" id="KW-1185">Reference proteome</keyword>
<name>A0ABV3ZNZ2_9BACT</name>
<sequence length="152" mass="17858">MDKTDEYIIDRLTWKAKRYNLPTSSSFFYNDLSPDVQQYLKIYTDEATCGQPVLFFTKSTNEWTLVCSRQIICNDNKQVFRINIQDIDKFKPTVFNNASTGQVIDIKENRKSEWHQVTVVDKQNNSYILHADKGNDLFALWNILLMAARLYD</sequence>
<evidence type="ECO:0000313" key="1">
    <source>
        <dbReference type="EMBL" id="MEX6690871.1"/>
    </source>
</evidence>